<dbReference type="EMBL" id="BAVS01000004">
    <property type="protein sequence ID" value="GAE92304.1"/>
    <property type="molecule type" value="Genomic_DNA"/>
</dbReference>
<organism evidence="2 3">
    <name type="scientific">Gracilibacillus boraciitolerans JCM 21714</name>
    <dbReference type="NCBI Taxonomy" id="1298598"/>
    <lineage>
        <taxon>Bacteria</taxon>
        <taxon>Bacillati</taxon>
        <taxon>Bacillota</taxon>
        <taxon>Bacilli</taxon>
        <taxon>Bacillales</taxon>
        <taxon>Bacillaceae</taxon>
        <taxon>Gracilibacillus</taxon>
    </lineage>
</organism>
<dbReference type="eggNOG" id="COG0210">
    <property type="taxonomic scope" value="Bacteria"/>
</dbReference>
<sequence length="84" mass="9661">MNPISRFINEIPEELIEGKEELEEVMFGSQLDRIAIKDQELPFEKPKRKPERIVNQTTGGEKEAWQVGGDKATHKKWGQGTIVR</sequence>
<accession>W4VHR6</accession>
<name>W4VHR6_9BACI</name>
<gene>
    <name evidence="2" type="ORF">JCM21714_1293</name>
</gene>
<comment type="caution">
    <text evidence="2">The sequence shown here is derived from an EMBL/GenBank/DDBJ whole genome shotgun (WGS) entry which is preliminary data.</text>
</comment>
<reference evidence="2 3" key="1">
    <citation type="journal article" date="2014" name="Genome Announc.">
        <title>Draft Genome Sequence of the Boron-Tolerant and Moderately Halotolerant Bacterium Gracilibacillus boraciitolerans JCM 21714T.</title>
        <authorList>
            <person name="Ahmed I."/>
            <person name="Oshima K."/>
            <person name="Suda W."/>
            <person name="Kitamura K."/>
            <person name="Iida T."/>
            <person name="Ohmori Y."/>
            <person name="Fujiwara T."/>
            <person name="Hattori M."/>
            <person name="Ohkuma M."/>
        </authorList>
    </citation>
    <scope>NUCLEOTIDE SEQUENCE [LARGE SCALE GENOMIC DNA]</scope>
    <source>
        <strain evidence="2 3">JCM 21714</strain>
    </source>
</reference>
<dbReference type="AlphaFoldDB" id="W4VHR6"/>
<dbReference type="Proteomes" id="UP000019102">
    <property type="component" value="Unassembled WGS sequence"/>
</dbReference>
<keyword evidence="3" id="KW-1185">Reference proteome</keyword>
<proteinExistence type="predicted"/>
<keyword evidence="2" id="KW-0547">Nucleotide-binding</keyword>
<keyword evidence="2" id="KW-0378">Hydrolase</keyword>
<keyword evidence="2" id="KW-0347">Helicase</keyword>
<evidence type="ECO:0000313" key="3">
    <source>
        <dbReference type="Proteomes" id="UP000019102"/>
    </source>
</evidence>
<dbReference type="STRING" id="1298598.JCM21714_1293"/>
<dbReference type="GO" id="GO:0004386">
    <property type="term" value="F:helicase activity"/>
    <property type="evidence" value="ECO:0007669"/>
    <property type="project" value="UniProtKB-KW"/>
</dbReference>
<evidence type="ECO:0000313" key="2">
    <source>
        <dbReference type="EMBL" id="GAE92304.1"/>
    </source>
</evidence>
<evidence type="ECO:0000256" key="1">
    <source>
        <dbReference type="SAM" id="MobiDB-lite"/>
    </source>
</evidence>
<protein>
    <submittedName>
        <fullName evidence="2">ATP-dependent DNA helicase</fullName>
    </submittedName>
</protein>
<keyword evidence="2" id="KW-0067">ATP-binding</keyword>
<feature type="region of interest" description="Disordered" evidence="1">
    <location>
        <begin position="54"/>
        <end position="84"/>
    </location>
</feature>